<dbReference type="SUPFAM" id="SSF48452">
    <property type="entry name" value="TPR-like"/>
    <property type="match status" value="1"/>
</dbReference>
<dbReference type="Gene3D" id="1.25.40.10">
    <property type="entry name" value="Tetratricopeptide repeat domain"/>
    <property type="match status" value="1"/>
</dbReference>
<protein>
    <recommendedName>
        <fullName evidence="3">Tetratricopeptide repeat protein</fullName>
    </recommendedName>
</protein>
<dbReference type="InterPro" id="IPR011990">
    <property type="entry name" value="TPR-like_helical_dom_sf"/>
</dbReference>
<sequence>MVIAEEDLPEWLRRAVARGDSRDTLTQGRALACLAAAVLPADPVRGRALLDRGRDLSLADRSFPIRDLVLAELAHAAAEGGDRAKARELVLASPDEGRRTAEFLKLMRSTAPDGVPPLADEAETLLWRLPADDRAALPAAELATLLAPHDPRRSRALVDYAEGILPSVVDPDRAARVLAELARASTALGDTAQAFARIDRSAAINVGHPDDLALLLTELAETAVAAGDRDLAVLLLEEARTLLADAPDPYMRFLCSLEVARSARIAGDDRTAREALREAELTAPAVEDPYQQALAWTELARLAPSEDFVPRALALLPSIGFPGFEIEVLRRLPAPVHDHLSRALSSGPWPVCLIAALLAFPDPAPEVLLRIADDLLTTAL</sequence>
<dbReference type="Proteomes" id="UP001500665">
    <property type="component" value="Unassembled WGS sequence"/>
</dbReference>
<dbReference type="EMBL" id="BAAAHH010000029">
    <property type="protein sequence ID" value="GAA0963151.1"/>
    <property type="molecule type" value="Genomic_DNA"/>
</dbReference>
<evidence type="ECO:0000313" key="1">
    <source>
        <dbReference type="EMBL" id="GAA0963151.1"/>
    </source>
</evidence>
<keyword evidence="2" id="KW-1185">Reference proteome</keyword>
<reference evidence="2" key="1">
    <citation type="journal article" date="2019" name="Int. J. Syst. Evol. Microbiol.">
        <title>The Global Catalogue of Microorganisms (GCM) 10K type strain sequencing project: providing services to taxonomists for standard genome sequencing and annotation.</title>
        <authorList>
            <consortium name="The Broad Institute Genomics Platform"/>
            <consortium name="The Broad Institute Genome Sequencing Center for Infectious Disease"/>
            <person name="Wu L."/>
            <person name="Ma J."/>
        </authorList>
    </citation>
    <scope>NUCLEOTIDE SEQUENCE [LARGE SCALE GENOMIC DNA]</scope>
    <source>
        <strain evidence="2">JCM 10696</strain>
    </source>
</reference>
<evidence type="ECO:0008006" key="3">
    <source>
        <dbReference type="Google" id="ProtNLM"/>
    </source>
</evidence>
<comment type="caution">
    <text evidence="1">The sequence shown here is derived from an EMBL/GenBank/DDBJ whole genome shotgun (WGS) entry which is preliminary data.</text>
</comment>
<accession>A0ABP4CCC5</accession>
<evidence type="ECO:0000313" key="2">
    <source>
        <dbReference type="Proteomes" id="UP001500665"/>
    </source>
</evidence>
<name>A0ABP4CCC5_9ACTN</name>
<organism evidence="1 2">
    <name type="scientific">Actinocorallia libanotica</name>
    <dbReference type="NCBI Taxonomy" id="46162"/>
    <lineage>
        <taxon>Bacteria</taxon>
        <taxon>Bacillati</taxon>
        <taxon>Actinomycetota</taxon>
        <taxon>Actinomycetes</taxon>
        <taxon>Streptosporangiales</taxon>
        <taxon>Thermomonosporaceae</taxon>
        <taxon>Actinocorallia</taxon>
    </lineage>
</organism>
<gene>
    <name evidence="1" type="ORF">GCM10009550_58250</name>
</gene>
<proteinExistence type="predicted"/>